<protein>
    <submittedName>
        <fullName evidence="1">Uncharacterized protein</fullName>
    </submittedName>
</protein>
<dbReference type="AlphaFoldDB" id="A0A8J8NBK7"/>
<accession>A0A8J8NBK7</accession>
<evidence type="ECO:0000313" key="1">
    <source>
        <dbReference type="EMBL" id="TNV71892.1"/>
    </source>
</evidence>
<organism evidence="1 2">
    <name type="scientific">Halteria grandinella</name>
    <dbReference type="NCBI Taxonomy" id="5974"/>
    <lineage>
        <taxon>Eukaryota</taxon>
        <taxon>Sar</taxon>
        <taxon>Alveolata</taxon>
        <taxon>Ciliophora</taxon>
        <taxon>Intramacronucleata</taxon>
        <taxon>Spirotrichea</taxon>
        <taxon>Stichotrichia</taxon>
        <taxon>Sporadotrichida</taxon>
        <taxon>Halteriidae</taxon>
        <taxon>Halteria</taxon>
    </lineage>
</organism>
<sequence length="92" mass="10807">MSTPEWPVPYYQRAFRHPASLEKREGNLNHFLVPLHDFHVVMAKEVLKSIKMGYVVEAIENHYDLASYKTQFRDSAIFSKAYVDDMLDCLKE</sequence>
<dbReference type="EMBL" id="RRYP01026027">
    <property type="protein sequence ID" value="TNV71892.1"/>
    <property type="molecule type" value="Genomic_DNA"/>
</dbReference>
<name>A0A8J8NBK7_HALGN</name>
<reference evidence="1" key="1">
    <citation type="submission" date="2019-06" db="EMBL/GenBank/DDBJ databases">
        <authorList>
            <person name="Zheng W."/>
        </authorList>
    </citation>
    <scope>NUCLEOTIDE SEQUENCE</scope>
    <source>
        <strain evidence="1">QDHG01</strain>
    </source>
</reference>
<gene>
    <name evidence="1" type="ORF">FGO68_gene10652</name>
</gene>
<proteinExistence type="predicted"/>
<evidence type="ECO:0000313" key="2">
    <source>
        <dbReference type="Proteomes" id="UP000785679"/>
    </source>
</evidence>
<keyword evidence="2" id="KW-1185">Reference proteome</keyword>
<comment type="caution">
    <text evidence="1">The sequence shown here is derived from an EMBL/GenBank/DDBJ whole genome shotgun (WGS) entry which is preliminary data.</text>
</comment>
<dbReference type="Proteomes" id="UP000785679">
    <property type="component" value="Unassembled WGS sequence"/>
</dbReference>
<dbReference type="OrthoDB" id="10394065at2759"/>